<name>A0A6G1KZY6_9PEZI</name>
<gene>
    <name evidence="2" type="ORF">EJ03DRAFT_195424</name>
</gene>
<feature type="region of interest" description="Disordered" evidence="1">
    <location>
        <begin position="38"/>
        <end position="65"/>
    </location>
</feature>
<evidence type="ECO:0008006" key="4">
    <source>
        <dbReference type="Google" id="ProtNLM"/>
    </source>
</evidence>
<dbReference type="SUPFAM" id="SSF52047">
    <property type="entry name" value="RNI-like"/>
    <property type="match status" value="1"/>
</dbReference>
<accession>A0A6G1KZY6</accession>
<feature type="region of interest" description="Disordered" evidence="1">
    <location>
        <begin position="394"/>
        <end position="418"/>
    </location>
</feature>
<dbReference type="Pfam" id="PF13516">
    <property type="entry name" value="LRR_6"/>
    <property type="match status" value="2"/>
</dbReference>
<dbReference type="EMBL" id="ML995882">
    <property type="protein sequence ID" value="KAF2765849.1"/>
    <property type="molecule type" value="Genomic_DNA"/>
</dbReference>
<dbReference type="SMART" id="SM00368">
    <property type="entry name" value="LRR_RI"/>
    <property type="match status" value="2"/>
</dbReference>
<reference evidence="2" key="1">
    <citation type="journal article" date="2020" name="Stud. Mycol.">
        <title>101 Dothideomycetes genomes: a test case for predicting lifestyles and emergence of pathogens.</title>
        <authorList>
            <person name="Haridas S."/>
            <person name="Albert R."/>
            <person name="Binder M."/>
            <person name="Bloem J."/>
            <person name="Labutti K."/>
            <person name="Salamov A."/>
            <person name="Andreopoulos B."/>
            <person name="Baker S."/>
            <person name="Barry K."/>
            <person name="Bills G."/>
            <person name="Bluhm B."/>
            <person name="Cannon C."/>
            <person name="Castanera R."/>
            <person name="Culley D."/>
            <person name="Daum C."/>
            <person name="Ezra D."/>
            <person name="Gonzalez J."/>
            <person name="Henrissat B."/>
            <person name="Kuo A."/>
            <person name="Liang C."/>
            <person name="Lipzen A."/>
            <person name="Lutzoni F."/>
            <person name="Magnuson J."/>
            <person name="Mondo S."/>
            <person name="Nolan M."/>
            <person name="Ohm R."/>
            <person name="Pangilinan J."/>
            <person name="Park H.-J."/>
            <person name="Ramirez L."/>
            <person name="Alfaro M."/>
            <person name="Sun H."/>
            <person name="Tritt A."/>
            <person name="Yoshinaga Y."/>
            <person name="Zwiers L.-H."/>
            <person name="Turgeon B."/>
            <person name="Goodwin S."/>
            <person name="Spatafora J."/>
            <person name="Crous P."/>
            <person name="Grigoriev I."/>
        </authorList>
    </citation>
    <scope>NUCLEOTIDE SEQUENCE</scope>
    <source>
        <strain evidence="2">CBS 116005</strain>
    </source>
</reference>
<proteinExistence type="predicted"/>
<organism evidence="2 3">
    <name type="scientific">Teratosphaeria nubilosa</name>
    <dbReference type="NCBI Taxonomy" id="161662"/>
    <lineage>
        <taxon>Eukaryota</taxon>
        <taxon>Fungi</taxon>
        <taxon>Dikarya</taxon>
        <taxon>Ascomycota</taxon>
        <taxon>Pezizomycotina</taxon>
        <taxon>Dothideomycetes</taxon>
        <taxon>Dothideomycetidae</taxon>
        <taxon>Mycosphaerellales</taxon>
        <taxon>Teratosphaeriaceae</taxon>
        <taxon>Teratosphaeria</taxon>
    </lineage>
</organism>
<protein>
    <recommendedName>
        <fullName evidence="4">RNI-like protein</fullName>
    </recommendedName>
</protein>
<dbReference type="InterPro" id="IPR032675">
    <property type="entry name" value="LRR_dom_sf"/>
</dbReference>
<dbReference type="OrthoDB" id="9876299at2759"/>
<evidence type="ECO:0000313" key="2">
    <source>
        <dbReference type="EMBL" id="KAF2765849.1"/>
    </source>
</evidence>
<evidence type="ECO:0000256" key="1">
    <source>
        <dbReference type="SAM" id="MobiDB-lite"/>
    </source>
</evidence>
<keyword evidence="3" id="KW-1185">Reference proteome</keyword>
<dbReference type="Proteomes" id="UP000799436">
    <property type="component" value="Unassembled WGS sequence"/>
</dbReference>
<evidence type="ECO:0000313" key="3">
    <source>
        <dbReference type="Proteomes" id="UP000799436"/>
    </source>
</evidence>
<dbReference type="Gene3D" id="3.80.10.10">
    <property type="entry name" value="Ribonuclease Inhibitor"/>
    <property type="match status" value="1"/>
</dbReference>
<dbReference type="InterPro" id="IPR001611">
    <property type="entry name" value="Leu-rich_rpt"/>
</dbReference>
<dbReference type="AlphaFoldDB" id="A0A6G1KZY6"/>
<sequence length="589" mass="64872">MGKSNKFDFTHRPSSGIKLGNSIASALIKDAEKLQKDAAKAAQKARKQSSSSTMTTGSEAKDPYAHRIDLQAPAKDLGDAGVMALAEGLEEALRSGTETATLSLEILNLSGNGITTASLGRLAPIIELSGQDLQVLNLAGNNIEISDYQTSLEWEKFLRSFSSSSNLRRLDLSQNKLGSRALEVLARVYLSECAVVPISMAEEQGRFSEGPLDSDDDDSLTKLRRPLQFGLRSVPYITLHCVEMDDAGALWLSYILEEHYYPKQLHHEAVETAGGLSWAKNAETLTKDGLHLLQKTEQKRTNLISAVDFVDTEAETPVASTFSSGFRTRSGSRAVPNDANELDHARMRIQRQIIEHAVTVELWRAALKLINASRMMLFISPQSRCLIADEPAVPKTPKKQKEPSHLAQITRSAPRHGKKMSIDIGRARSGSYAARLQMTNAPIGEPELAITEVTNSPVTPKLSFKPHRKGGFSDGVDVTSIIDEKLEGLIIRDDSPDHFAKHLEKHFRAGNFRDTTRASHLPGSLLEQIVESVLDENDLAIMSEKQRRNAIEWGQSRAAMQVAADWRKKDESSQIWMLLEAVGCLAYGQ</sequence>